<protein>
    <recommendedName>
        <fullName evidence="2">F-box domain-containing protein</fullName>
    </recommendedName>
</protein>
<dbReference type="EMBL" id="JRKL02000244">
    <property type="protein sequence ID" value="KAF3973415.1"/>
    <property type="molecule type" value="Genomic_DNA"/>
</dbReference>
<evidence type="ECO:0000259" key="2">
    <source>
        <dbReference type="Pfam" id="PF00646"/>
    </source>
</evidence>
<dbReference type="AlphaFoldDB" id="A0A8J4RU23"/>
<dbReference type="Pfam" id="PF00646">
    <property type="entry name" value="F-box"/>
    <property type="match status" value="1"/>
</dbReference>
<dbReference type="Gene3D" id="1.20.1280.50">
    <property type="match status" value="1"/>
</dbReference>
<dbReference type="Gene3D" id="3.80.10.10">
    <property type="entry name" value="Ribonuclease Inhibitor"/>
    <property type="match status" value="2"/>
</dbReference>
<organism evidence="3 4">
    <name type="scientific">Castanea mollissima</name>
    <name type="common">Chinese chestnut</name>
    <dbReference type="NCBI Taxonomy" id="60419"/>
    <lineage>
        <taxon>Eukaryota</taxon>
        <taxon>Viridiplantae</taxon>
        <taxon>Streptophyta</taxon>
        <taxon>Embryophyta</taxon>
        <taxon>Tracheophyta</taxon>
        <taxon>Spermatophyta</taxon>
        <taxon>Magnoliopsida</taxon>
        <taxon>eudicotyledons</taxon>
        <taxon>Gunneridae</taxon>
        <taxon>Pentapetalae</taxon>
        <taxon>rosids</taxon>
        <taxon>fabids</taxon>
        <taxon>Fagales</taxon>
        <taxon>Fagaceae</taxon>
        <taxon>Castanea</taxon>
    </lineage>
</organism>
<sequence>MSMNNTTPSNPKKQCLSVVNKDEVVVVDGGGGGRWDSLNPEILALIFTRLSAEERVGVLPVVCKSFAACVHGPYCWAEIDIDQWCRKMDRTGFQVDSAVRKLARRTRGTVRRLSAFKVGDPGFAYVANCGRFLRVLQIPMSDVTDKMVERHAISFENMAVLDISYCLKITCKGLESFGKNCKTLVHLRRNMPLPEVLPSYNVNGTGIKPDDSEAMIIADTMPGLQHLELCYGRFGHVGLEAILAKCTALTHLDIRGCWSVKLDGDLEDRCYRLQEFKSPWHDEFDTEASSGSDSDGANADVESSSDED</sequence>
<gene>
    <name evidence="3" type="ORF">CMV_003149</name>
</gene>
<reference evidence="3" key="1">
    <citation type="submission" date="2020-03" db="EMBL/GenBank/DDBJ databases">
        <title>Castanea mollissima Vanexum genome sequencing.</title>
        <authorList>
            <person name="Staton M."/>
        </authorList>
    </citation>
    <scope>NUCLEOTIDE SEQUENCE</scope>
    <source>
        <tissue evidence="3">Leaf</tissue>
    </source>
</reference>
<evidence type="ECO:0000313" key="3">
    <source>
        <dbReference type="EMBL" id="KAF3973415.1"/>
    </source>
</evidence>
<dbReference type="InterPro" id="IPR001810">
    <property type="entry name" value="F-box_dom"/>
</dbReference>
<dbReference type="Proteomes" id="UP000737018">
    <property type="component" value="Unassembled WGS sequence"/>
</dbReference>
<proteinExistence type="predicted"/>
<dbReference type="PANTHER" id="PTHR38926:SF81">
    <property type="entry name" value="F-BOX DOMAIN-CONTAINING PROTEIN"/>
    <property type="match status" value="1"/>
</dbReference>
<evidence type="ECO:0000256" key="1">
    <source>
        <dbReference type="SAM" id="MobiDB-lite"/>
    </source>
</evidence>
<dbReference type="PANTHER" id="PTHR38926">
    <property type="entry name" value="F-BOX DOMAIN CONTAINING PROTEIN, EXPRESSED"/>
    <property type="match status" value="1"/>
</dbReference>
<dbReference type="SUPFAM" id="SSF81383">
    <property type="entry name" value="F-box domain"/>
    <property type="match status" value="1"/>
</dbReference>
<keyword evidence="4" id="KW-1185">Reference proteome</keyword>
<feature type="compositionally biased region" description="Low complexity" evidence="1">
    <location>
        <begin position="288"/>
        <end position="297"/>
    </location>
</feature>
<name>A0A8J4RU23_9ROSI</name>
<accession>A0A8J4RU23</accession>
<evidence type="ECO:0000313" key="4">
    <source>
        <dbReference type="Proteomes" id="UP000737018"/>
    </source>
</evidence>
<dbReference type="SUPFAM" id="SSF52047">
    <property type="entry name" value="RNI-like"/>
    <property type="match status" value="1"/>
</dbReference>
<feature type="domain" description="F-box" evidence="2">
    <location>
        <begin position="35"/>
        <end position="76"/>
    </location>
</feature>
<feature type="region of interest" description="Disordered" evidence="1">
    <location>
        <begin position="282"/>
        <end position="308"/>
    </location>
</feature>
<comment type="caution">
    <text evidence="3">The sequence shown here is derived from an EMBL/GenBank/DDBJ whole genome shotgun (WGS) entry which is preliminary data.</text>
</comment>
<dbReference type="InterPro" id="IPR036047">
    <property type="entry name" value="F-box-like_dom_sf"/>
</dbReference>
<dbReference type="InterPro" id="IPR032675">
    <property type="entry name" value="LRR_dom_sf"/>
</dbReference>
<dbReference type="OrthoDB" id="550575at2759"/>